<feature type="transmembrane region" description="Helical" evidence="2">
    <location>
        <begin position="369"/>
        <end position="387"/>
    </location>
</feature>
<feature type="transmembrane region" description="Helical" evidence="2">
    <location>
        <begin position="670"/>
        <end position="687"/>
    </location>
</feature>
<reference evidence="4 5" key="1">
    <citation type="journal article" date="2017" name="PLoS Biol.">
        <title>The sea cucumber genome provides insights into morphological evolution and visceral regeneration.</title>
        <authorList>
            <person name="Zhang X."/>
            <person name="Sun L."/>
            <person name="Yuan J."/>
            <person name="Sun Y."/>
            <person name="Gao Y."/>
            <person name="Zhang L."/>
            <person name="Li S."/>
            <person name="Dai H."/>
            <person name="Hamel J.F."/>
            <person name="Liu C."/>
            <person name="Yu Y."/>
            <person name="Liu S."/>
            <person name="Lin W."/>
            <person name="Guo K."/>
            <person name="Jin S."/>
            <person name="Xu P."/>
            <person name="Storey K.B."/>
            <person name="Huan P."/>
            <person name="Zhang T."/>
            <person name="Zhou Y."/>
            <person name="Zhang J."/>
            <person name="Lin C."/>
            <person name="Li X."/>
            <person name="Xing L."/>
            <person name="Huo D."/>
            <person name="Sun M."/>
            <person name="Wang L."/>
            <person name="Mercier A."/>
            <person name="Li F."/>
            <person name="Yang H."/>
            <person name="Xiang J."/>
        </authorList>
    </citation>
    <scope>NUCLEOTIDE SEQUENCE [LARGE SCALE GENOMIC DNA]</scope>
    <source>
        <strain evidence="4">Shaxun</strain>
        <tissue evidence="4">Muscle</tissue>
    </source>
</reference>
<evidence type="ECO:0000259" key="3">
    <source>
        <dbReference type="Pfam" id="PF24633"/>
    </source>
</evidence>
<comment type="caution">
    <text evidence="4">The sequence shown here is derived from an EMBL/GenBank/DDBJ whole genome shotgun (WGS) entry which is preliminary data.</text>
</comment>
<dbReference type="Gene3D" id="3.80.10.10">
    <property type="entry name" value="Ribonuclease Inhibitor"/>
    <property type="match status" value="1"/>
</dbReference>
<feature type="transmembrane region" description="Helical" evidence="2">
    <location>
        <begin position="545"/>
        <end position="567"/>
    </location>
</feature>
<feature type="transmembrane region" description="Helical" evidence="2">
    <location>
        <begin position="439"/>
        <end position="459"/>
    </location>
</feature>
<gene>
    <name evidence="4" type="ORF">BSL78_17144</name>
</gene>
<accession>A0A2G8KDE0</accession>
<proteinExistence type="predicted"/>
<evidence type="ECO:0000256" key="2">
    <source>
        <dbReference type="SAM" id="Phobius"/>
    </source>
</evidence>
<keyword evidence="2" id="KW-0472">Membrane</keyword>
<evidence type="ECO:0000313" key="4">
    <source>
        <dbReference type="EMBL" id="PIK45992.1"/>
    </source>
</evidence>
<name>A0A2G8KDE0_STIJA</name>
<dbReference type="Proteomes" id="UP000230750">
    <property type="component" value="Unassembled WGS sequence"/>
</dbReference>
<dbReference type="InterPro" id="IPR056047">
    <property type="entry name" value="CRMPA-like_DUF7630"/>
</dbReference>
<dbReference type="EMBL" id="MRZV01000672">
    <property type="protein sequence ID" value="PIK45992.1"/>
    <property type="molecule type" value="Genomic_DNA"/>
</dbReference>
<dbReference type="Pfam" id="PF24633">
    <property type="entry name" value="DUF7630"/>
    <property type="match status" value="1"/>
</dbReference>
<organism evidence="4 5">
    <name type="scientific">Stichopus japonicus</name>
    <name type="common">Sea cucumber</name>
    <dbReference type="NCBI Taxonomy" id="307972"/>
    <lineage>
        <taxon>Eukaryota</taxon>
        <taxon>Metazoa</taxon>
        <taxon>Echinodermata</taxon>
        <taxon>Eleutherozoa</taxon>
        <taxon>Echinozoa</taxon>
        <taxon>Holothuroidea</taxon>
        <taxon>Aspidochirotacea</taxon>
        <taxon>Aspidochirotida</taxon>
        <taxon>Stichopodidae</taxon>
        <taxon>Apostichopus</taxon>
    </lineage>
</organism>
<feature type="domain" description="DUF7630" evidence="3">
    <location>
        <begin position="282"/>
        <end position="328"/>
    </location>
</feature>
<dbReference type="PANTHER" id="PTHR11319:SF35">
    <property type="entry name" value="OUTER MEMBRANE PROTEIN PMPC-RELATED"/>
    <property type="match status" value="1"/>
</dbReference>
<sequence length="780" mass="88467">YLSDNSIHTVHGGDFNGPKLESIYLFANQLVEIIDNPFTGDMIKEVHLYGNNIRNLSNEFVTGVSNESLIFLNCASLSELPQAINAERMKCVDPQSLPEVPAPLYHVMIFDYFQRSGFDCKLTTCVACRPGTYANRVTIGCLPCPIGGFYQDGIGQLSSVDNGVACKQCNKGTYVKSGGGSSTKDCEVCPGGTNQSTFAGYRACPCKEDYARTDRYGPCTLCQEDGVNCSADFKTLLPGYTWNWNFPDANLSNYERFITNLKQETHLLDSYTSYNETFPVIFQCPRKDSCANDDGNIIEGSCAEGYKGWLCSNCQRGYYSVLNVCMRCPSLAILITETCAFFLVCVVILLLLLWQKKEENNVLQERRTILDVLISRIKILLGFYQVVGEIFTSFHDINWTGPLVIIGSFISSLEMNILKLFVRPRCYDDRLVIDPKIEFFIGISLPIAIIILPSTYYLAKKVVLLYRQRFASANSQWSIGDLRSRSYTFVIVVLFIIYPGVCSSIFQLYPRACKTFFLDEQNRYFITRLRSNLDISCDNLGPYHYLAYFFTAVYVIAFPATLLYILWKRWQPEGEIDQEQRTDSADDGEGLHINRNGDDDDDSCNDMPDENTPLLRIPTNRCGLQATTSSWLIFLCENYKEQYWFWEVIELTRKVSQTLLITLFGWEDRLTVLLTTCISVVFLVLHARYRPMKSSYEQGLQMLSLAVIFINVLVAANEIPENYEGPVSTILIFLNILVIVIITGEVICIFLLHIKHMGLRSVLSSTMHAFRNSTTRCPQD</sequence>
<feature type="transmembrane region" description="Helical" evidence="2">
    <location>
        <begin position="729"/>
        <end position="752"/>
    </location>
</feature>
<feature type="transmembrane region" description="Helical" evidence="2">
    <location>
        <begin position="331"/>
        <end position="354"/>
    </location>
</feature>
<dbReference type="InterPro" id="IPR032675">
    <property type="entry name" value="LRR_dom_sf"/>
</dbReference>
<feature type="compositionally biased region" description="Acidic residues" evidence="1">
    <location>
        <begin position="598"/>
        <end position="609"/>
    </location>
</feature>
<feature type="transmembrane region" description="Helical" evidence="2">
    <location>
        <begin position="487"/>
        <end position="509"/>
    </location>
</feature>
<dbReference type="AlphaFoldDB" id="A0A2G8KDE0"/>
<dbReference type="SUPFAM" id="SSF52058">
    <property type="entry name" value="L domain-like"/>
    <property type="match status" value="1"/>
</dbReference>
<keyword evidence="5" id="KW-1185">Reference proteome</keyword>
<protein>
    <recommendedName>
        <fullName evidence="3">DUF7630 domain-containing protein</fullName>
    </recommendedName>
</protein>
<keyword evidence="2" id="KW-1133">Transmembrane helix</keyword>
<feature type="non-terminal residue" evidence="4">
    <location>
        <position position="1"/>
    </location>
</feature>
<dbReference type="SMART" id="SM01411">
    <property type="entry name" value="Ephrin_rec_like"/>
    <property type="match status" value="3"/>
</dbReference>
<evidence type="ECO:0000256" key="1">
    <source>
        <dbReference type="SAM" id="MobiDB-lite"/>
    </source>
</evidence>
<feature type="compositionally biased region" description="Basic and acidic residues" evidence="1">
    <location>
        <begin position="578"/>
        <end position="597"/>
    </location>
</feature>
<feature type="transmembrane region" description="Helical" evidence="2">
    <location>
        <begin position="699"/>
        <end position="717"/>
    </location>
</feature>
<feature type="region of interest" description="Disordered" evidence="1">
    <location>
        <begin position="578"/>
        <end position="609"/>
    </location>
</feature>
<keyword evidence="2" id="KW-0812">Transmembrane</keyword>
<dbReference type="OrthoDB" id="205145at2759"/>
<dbReference type="PANTHER" id="PTHR11319">
    <property type="entry name" value="G PROTEIN-COUPLED RECEPTOR-RELATED"/>
    <property type="match status" value="1"/>
</dbReference>
<evidence type="ECO:0000313" key="5">
    <source>
        <dbReference type="Proteomes" id="UP000230750"/>
    </source>
</evidence>